<dbReference type="eggNOG" id="ENOG502S4R3">
    <property type="taxonomic scope" value="Eukaryota"/>
</dbReference>
<dbReference type="STRING" id="1245528.M3K471"/>
<feature type="region of interest" description="Disordered" evidence="1">
    <location>
        <begin position="92"/>
        <end position="189"/>
    </location>
</feature>
<sequence>MNFIYIFNSKQLYQHTAMQHQSAGGSFFSKIKENYSSKLANLSISGGLYVEKDGPTEDDTLIHHAFVKYYDSKGLPYPDWLGVKTFQSQQQLHQQQSGGYARPQQDYSQSKFQPVRHNNSYNNSYNARQQQTPPPQQGSPQQGEISTERPSSGGYQRSSSRLQDLYNKSRQQSIPGQGYQTSNSRGYGR</sequence>
<dbReference type="InterPro" id="IPR059107">
    <property type="entry name" value="Mso1_C"/>
</dbReference>
<dbReference type="OrthoDB" id="4094515at2759"/>
<dbReference type="AlphaFoldDB" id="M3K471"/>
<keyword evidence="5" id="KW-1185">Reference proteome</keyword>
<comment type="caution">
    <text evidence="4">The sequence shown here is derived from an EMBL/GenBank/DDBJ whole genome shotgun (WGS) entry which is preliminary data.</text>
</comment>
<evidence type="ECO:0008006" key="6">
    <source>
        <dbReference type="Google" id="ProtNLM"/>
    </source>
</evidence>
<dbReference type="Proteomes" id="UP000011777">
    <property type="component" value="Unassembled WGS sequence"/>
</dbReference>
<feature type="domain" description="Mso1 N-terminal" evidence="2">
    <location>
        <begin position="38"/>
        <end position="81"/>
    </location>
</feature>
<dbReference type="EMBL" id="AOGT01000611">
    <property type="protein sequence ID" value="EMG49544.1"/>
    <property type="molecule type" value="Genomic_DNA"/>
</dbReference>
<protein>
    <recommendedName>
        <fullName evidence="6">Mso1 N-terminal domain-containing protein</fullName>
    </recommendedName>
</protein>
<dbReference type="Pfam" id="PF14475">
    <property type="entry name" value="Mso1_Sec1_bdg"/>
    <property type="match status" value="1"/>
</dbReference>
<reference evidence="4 5" key="1">
    <citation type="submission" date="2013-02" db="EMBL/GenBank/DDBJ databases">
        <title>Genome sequence of Candida maltosa Xu316, a potential industrial strain for xylitol and ethanol production.</title>
        <authorList>
            <person name="Yu J."/>
            <person name="Wang Q."/>
            <person name="Geng X."/>
            <person name="Bao W."/>
            <person name="He P."/>
            <person name="Cai J."/>
        </authorList>
    </citation>
    <scope>NUCLEOTIDE SEQUENCE [LARGE SCALE GENOMIC DNA]</scope>
    <source>
        <strain evidence="5">Xu316</strain>
    </source>
</reference>
<dbReference type="InterPro" id="IPR028095">
    <property type="entry name" value="Mso1_N_dom"/>
</dbReference>
<feature type="compositionally biased region" description="Polar residues" evidence="1">
    <location>
        <begin position="143"/>
        <end position="189"/>
    </location>
</feature>
<proteinExistence type="predicted"/>
<evidence type="ECO:0000313" key="5">
    <source>
        <dbReference type="Proteomes" id="UP000011777"/>
    </source>
</evidence>
<gene>
    <name evidence="4" type="ORF">G210_5659</name>
</gene>
<feature type="compositionally biased region" description="Polar residues" evidence="1">
    <location>
        <begin position="105"/>
        <end position="128"/>
    </location>
</feature>
<evidence type="ECO:0000256" key="1">
    <source>
        <dbReference type="SAM" id="MobiDB-lite"/>
    </source>
</evidence>
<evidence type="ECO:0000313" key="4">
    <source>
        <dbReference type="EMBL" id="EMG49544.1"/>
    </source>
</evidence>
<dbReference type="Pfam" id="PF14477">
    <property type="entry name" value="Mso1_C"/>
    <property type="match status" value="1"/>
</dbReference>
<dbReference type="OMA" id="TLIHHAF"/>
<dbReference type="HOGENOM" id="CLU_110314_0_0_1"/>
<name>M3K471_CANMX</name>
<evidence type="ECO:0000259" key="2">
    <source>
        <dbReference type="Pfam" id="PF14475"/>
    </source>
</evidence>
<evidence type="ECO:0000259" key="3">
    <source>
        <dbReference type="Pfam" id="PF14477"/>
    </source>
</evidence>
<accession>M3K471</accession>
<feature type="domain" description="Mso1 membrane-polarising" evidence="3">
    <location>
        <begin position="157"/>
        <end position="183"/>
    </location>
</feature>
<organism evidence="4 5">
    <name type="scientific">Candida maltosa (strain Xu316)</name>
    <name type="common">Yeast</name>
    <dbReference type="NCBI Taxonomy" id="1245528"/>
    <lineage>
        <taxon>Eukaryota</taxon>
        <taxon>Fungi</taxon>
        <taxon>Dikarya</taxon>
        <taxon>Ascomycota</taxon>
        <taxon>Saccharomycotina</taxon>
        <taxon>Pichiomycetes</taxon>
        <taxon>Debaryomycetaceae</taxon>
        <taxon>Candida/Lodderomyces clade</taxon>
        <taxon>Candida</taxon>
    </lineage>
</organism>